<dbReference type="STRING" id="55969.SD72_11170"/>
<comment type="similarity">
    <text evidence="1">Belongs to the ROK (NagC/XylR) family.</text>
</comment>
<dbReference type="InterPro" id="IPR000600">
    <property type="entry name" value="ROK"/>
</dbReference>
<proteinExistence type="inferred from homology"/>
<name>A0A542Y8R5_9MICO</name>
<dbReference type="InterPro" id="IPR036390">
    <property type="entry name" value="WH_DNA-bd_sf"/>
</dbReference>
<organism evidence="2 3">
    <name type="scientific">Leucobacter komagatae</name>
    <dbReference type="NCBI Taxonomy" id="55969"/>
    <lineage>
        <taxon>Bacteria</taxon>
        <taxon>Bacillati</taxon>
        <taxon>Actinomycetota</taxon>
        <taxon>Actinomycetes</taxon>
        <taxon>Micrococcales</taxon>
        <taxon>Microbacteriaceae</taxon>
        <taxon>Leucobacter</taxon>
    </lineage>
</organism>
<dbReference type="SUPFAM" id="SSF53067">
    <property type="entry name" value="Actin-like ATPase domain"/>
    <property type="match status" value="1"/>
</dbReference>
<dbReference type="Gene3D" id="3.30.420.40">
    <property type="match status" value="2"/>
</dbReference>
<dbReference type="PANTHER" id="PTHR18964">
    <property type="entry name" value="ROK (REPRESSOR, ORF, KINASE) FAMILY"/>
    <property type="match status" value="1"/>
</dbReference>
<dbReference type="SUPFAM" id="SSF46785">
    <property type="entry name" value="Winged helix' DNA-binding domain"/>
    <property type="match status" value="1"/>
</dbReference>
<dbReference type="OrthoDB" id="9810372at2"/>
<evidence type="ECO:0000256" key="1">
    <source>
        <dbReference type="ARBA" id="ARBA00006479"/>
    </source>
</evidence>
<dbReference type="AlphaFoldDB" id="A0A542Y8R5"/>
<accession>A0A542Y8R5</accession>
<dbReference type="Proteomes" id="UP000319094">
    <property type="component" value="Unassembled WGS sequence"/>
</dbReference>
<evidence type="ECO:0000313" key="2">
    <source>
        <dbReference type="EMBL" id="TQL44478.1"/>
    </source>
</evidence>
<keyword evidence="2" id="KW-0808">Transferase</keyword>
<dbReference type="Gene3D" id="1.10.10.10">
    <property type="entry name" value="Winged helix-like DNA-binding domain superfamily/Winged helix DNA-binding domain"/>
    <property type="match status" value="1"/>
</dbReference>
<protein>
    <submittedName>
        <fullName evidence="2">Putative NBD/HSP70 family sugar kinase</fullName>
    </submittedName>
</protein>
<dbReference type="PANTHER" id="PTHR18964:SF149">
    <property type="entry name" value="BIFUNCTIONAL UDP-N-ACETYLGLUCOSAMINE 2-EPIMERASE_N-ACETYLMANNOSAMINE KINASE"/>
    <property type="match status" value="1"/>
</dbReference>
<dbReference type="InterPro" id="IPR043129">
    <property type="entry name" value="ATPase_NBD"/>
</dbReference>
<reference evidence="2 3" key="1">
    <citation type="submission" date="2019-06" db="EMBL/GenBank/DDBJ databases">
        <title>Sequencing the genomes of 1000 actinobacteria strains.</title>
        <authorList>
            <person name="Klenk H.-P."/>
        </authorList>
    </citation>
    <scope>NUCLEOTIDE SEQUENCE [LARGE SCALE GENOMIC DNA]</scope>
    <source>
        <strain evidence="2 3">DSM 8803</strain>
    </source>
</reference>
<evidence type="ECO:0000313" key="3">
    <source>
        <dbReference type="Proteomes" id="UP000319094"/>
    </source>
</evidence>
<dbReference type="RefSeq" id="WP_141887657.1">
    <property type="nucleotide sequence ID" value="NZ_BAAAUY010000020.1"/>
</dbReference>
<dbReference type="EMBL" id="VFON01000001">
    <property type="protein sequence ID" value="TQL44478.1"/>
    <property type="molecule type" value="Genomic_DNA"/>
</dbReference>
<comment type="caution">
    <text evidence="2">The sequence shown here is derived from an EMBL/GenBank/DDBJ whole genome shotgun (WGS) entry which is preliminary data.</text>
</comment>
<dbReference type="Pfam" id="PF00480">
    <property type="entry name" value="ROK"/>
    <property type="match status" value="1"/>
</dbReference>
<dbReference type="InterPro" id="IPR036388">
    <property type="entry name" value="WH-like_DNA-bd_sf"/>
</dbReference>
<keyword evidence="2" id="KW-0418">Kinase</keyword>
<gene>
    <name evidence="2" type="ORF">FB468_2535</name>
</gene>
<sequence length="396" mass="41465">MKHVTTRPADATAWAINPRRARDLRVAAKATPGDTKLHNRTLVLQTMYISGPLSRADIARATQLTKVTVSGIVAELIGEGIIEELGQRESNRPGKPAILVDLARSAHAIVALDLSDEKLLRGAVVDLAGRTLARAEAPRLDDAGNAVTGDAACDLVSELAVALRDASEIPLLGLGVGTPGVVDDEGVVRVAPNLGWEGLPLKRILTARTGLPTSIGNDANVAALAEYSFGDTSEDFALVRIGYGVGAGIILGGRSVPGSKFASGEIGQVMVGTDLGIDAPYAREQVLEHWLSVPTLTRALDEAGPAGREAVLREAGNRLGITLAPIIGMLNLAEIVLAGPPELVDGTLTEAAFEILTRRTMPDSHDTLVFRPTSQGDDLILRGAAAIVLRERLGVS</sequence>
<dbReference type="GO" id="GO:0016301">
    <property type="term" value="F:kinase activity"/>
    <property type="evidence" value="ECO:0007669"/>
    <property type="project" value="UniProtKB-KW"/>
</dbReference>
<keyword evidence="3" id="KW-1185">Reference proteome</keyword>